<keyword evidence="3" id="KW-1185">Reference proteome</keyword>
<dbReference type="AlphaFoldDB" id="Q8FT93"/>
<evidence type="ECO:0000313" key="2">
    <source>
        <dbReference type="EMBL" id="BAC18487.1"/>
    </source>
</evidence>
<keyword evidence="1" id="KW-0472">Membrane</keyword>
<keyword evidence="1" id="KW-0812">Transmembrane</keyword>
<dbReference type="STRING" id="196164.gene:10742098"/>
<feature type="transmembrane region" description="Helical" evidence="1">
    <location>
        <begin position="92"/>
        <end position="110"/>
    </location>
</feature>
<feature type="transmembrane region" description="Helical" evidence="1">
    <location>
        <begin position="36"/>
        <end position="55"/>
    </location>
</feature>
<dbReference type="KEGG" id="cef:CE1677"/>
<evidence type="ECO:0000313" key="3">
    <source>
        <dbReference type="Proteomes" id="UP000001409"/>
    </source>
</evidence>
<accession>Q8FT93</accession>
<protein>
    <submittedName>
        <fullName evidence="2">Uncharacterized protein</fullName>
    </submittedName>
</protein>
<reference evidence="2 3" key="1">
    <citation type="journal article" date="2003" name="Genome Res.">
        <title>Comparative complete genome sequence analysis of the amino acid replacements responsible for the thermostability of Corynebacterium efficiens.</title>
        <authorList>
            <person name="Nishio Y."/>
            <person name="Nakamura Y."/>
            <person name="Kawarabayasi Y."/>
            <person name="Usuda Y."/>
            <person name="Kimura E."/>
            <person name="Sugimoto S."/>
            <person name="Matsui K."/>
            <person name="Yamagishi A."/>
            <person name="Kikuchi H."/>
            <person name="Ikeo K."/>
            <person name="Gojobori T."/>
        </authorList>
    </citation>
    <scope>NUCLEOTIDE SEQUENCE [LARGE SCALE GENOMIC DNA]</scope>
    <source>
        <strain evidence="3">DSM 44549 / YS-314 / AJ 12310 / JCM 11189 / NBRC 100395</strain>
    </source>
</reference>
<keyword evidence="1" id="KW-1133">Transmembrane helix</keyword>
<organism evidence="2 3">
    <name type="scientific">Corynebacterium efficiens (strain DSM 44549 / YS-314 / AJ 12310 / JCM 11189 / NBRC 100395)</name>
    <dbReference type="NCBI Taxonomy" id="196164"/>
    <lineage>
        <taxon>Bacteria</taxon>
        <taxon>Bacillati</taxon>
        <taxon>Actinomycetota</taxon>
        <taxon>Actinomycetes</taxon>
        <taxon>Mycobacteriales</taxon>
        <taxon>Corynebacteriaceae</taxon>
        <taxon>Corynebacterium</taxon>
    </lineage>
</organism>
<feature type="transmembrane region" description="Helical" evidence="1">
    <location>
        <begin position="61"/>
        <end position="80"/>
    </location>
</feature>
<feature type="transmembrane region" description="Helical" evidence="1">
    <location>
        <begin position="122"/>
        <end position="141"/>
    </location>
</feature>
<evidence type="ECO:0000256" key="1">
    <source>
        <dbReference type="SAM" id="Phobius"/>
    </source>
</evidence>
<dbReference type="EMBL" id="BA000035">
    <property type="protein sequence ID" value="BAC18487.1"/>
    <property type="molecule type" value="Genomic_DNA"/>
</dbReference>
<dbReference type="Proteomes" id="UP000001409">
    <property type="component" value="Chromosome"/>
</dbReference>
<dbReference type="eggNOG" id="ENOG5031M6Q">
    <property type="taxonomic scope" value="Bacteria"/>
</dbReference>
<name>Q8FT93_COREF</name>
<proteinExistence type="predicted"/>
<sequence>MQSGFMVEKHIPLDEARSRLAANERINNDARRATRWFPIFVGLQAVLAFAFTTAIDVVGVPYWSVAGILLLASSCLWITAFRHQLSAPRHGLRNMGIAVATWFVLYTWMLDPALQLVGASSVWWWVAAGLVSISPMTACLFPGSRQ</sequence>
<dbReference type="HOGENOM" id="CLU_1824244_0_0_11"/>